<reference evidence="1 2" key="1">
    <citation type="submission" date="2024-02" db="EMBL/GenBank/DDBJ databases">
        <title>Chromosome-level genome assembly of the Eurasian Minnow (Phoxinus phoxinus).</title>
        <authorList>
            <person name="Oriowo T.O."/>
            <person name="Martin S."/>
            <person name="Stange M."/>
            <person name="Chrysostomakis Y."/>
            <person name="Brown T."/>
            <person name="Winkler S."/>
            <person name="Kukowka S."/>
            <person name="Myers E.W."/>
            <person name="Bohne A."/>
        </authorList>
    </citation>
    <scope>NUCLEOTIDE SEQUENCE [LARGE SCALE GENOMIC DNA]</scope>
    <source>
        <strain evidence="1">ZFMK-TIS-60720</strain>
        <tissue evidence="1">Whole Organism</tissue>
    </source>
</reference>
<evidence type="ECO:0000313" key="1">
    <source>
        <dbReference type="EMBL" id="KAK7130353.1"/>
    </source>
</evidence>
<gene>
    <name evidence="1" type="ORF">R3I93_019854</name>
</gene>
<comment type="caution">
    <text evidence="1">The sequence shown here is derived from an EMBL/GenBank/DDBJ whole genome shotgun (WGS) entry which is preliminary data.</text>
</comment>
<dbReference type="AlphaFoldDB" id="A0AAN9CEH3"/>
<proteinExistence type="predicted"/>
<protein>
    <submittedName>
        <fullName evidence="1">Uncharacterized protein</fullName>
    </submittedName>
</protein>
<evidence type="ECO:0000313" key="2">
    <source>
        <dbReference type="Proteomes" id="UP001364617"/>
    </source>
</evidence>
<organism evidence="1 2">
    <name type="scientific">Phoxinus phoxinus</name>
    <name type="common">Eurasian minnow</name>
    <dbReference type="NCBI Taxonomy" id="58324"/>
    <lineage>
        <taxon>Eukaryota</taxon>
        <taxon>Metazoa</taxon>
        <taxon>Chordata</taxon>
        <taxon>Craniata</taxon>
        <taxon>Vertebrata</taxon>
        <taxon>Euteleostomi</taxon>
        <taxon>Actinopterygii</taxon>
        <taxon>Neopterygii</taxon>
        <taxon>Teleostei</taxon>
        <taxon>Ostariophysi</taxon>
        <taxon>Cypriniformes</taxon>
        <taxon>Leuciscidae</taxon>
        <taxon>Phoxininae</taxon>
        <taxon>Phoxinus</taxon>
    </lineage>
</organism>
<accession>A0AAN9CEH3</accession>
<name>A0AAN9CEH3_9TELE</name>
<dbReference type="EMBL" id="JAYKXH010000021">
    <property type="protein sequence ID" value="KAK7130353.1"/>
    <property type="molecule type" value="Genomic_DNA"/>
</dbReference>
<keyword evidence="2" id="KW-1185">Reference proteome</keyword>
<sequence>MVPICRYDLDISVCVCSSGLSIHHSPNM</sequence>
<dbReference type="Proteomes" id="UP001364617">
    <property type="component" value="Unassembled WGS sequence"/>
</dbReference>